<dbReference type="Proteomes" id="UP000728032">
    <property type="component" value="Unassembled WGS sequence"/>
</dbReference>
<comment type="similarity">
    <text evidence="3">Belongs to the maelstrom family.</text>
</comment>
<gene>
    <name evidence="10" type="ORF">ONB1V03_LOCUS5577</name>
</gene>
<organism evidence="10">
    <name type="scientific">Oppiella nova</name>
    <dbReference type="NCBI Taxonomy" id="334625"/>
    <lineage>
        <taxon>Eukaryota</taxon>
        <taxon>Metazoa</taxon>
        <taxon>Ecdysozoa</taxon>
        <taxon>Arthropoda</taxon>
        <taxon>Chelicerata</taxon>
        <taxon>Arachnida</taxon>
        <taxon>Acari</taxon>
        <taxon>Acariformes</taxon>
        <taxon>Sarcoptiformes</taxon>
        <taxon>Oribatida</taxon>
        <taxon>Brachypylina</taxon>
        <taxon>Oppioidea</taxon>
        <taxon>Oppiidae</taxon>
        <taxon>Oppiella</taxon>
    </lineage>
</organism>
<dbReference type="Pfam" id="PF13017">
    <property type="entry name" value="Maelstrom"/>
    <property type="match status" value="1"/>
</dbReference>
<reference evidence="10" key="1">
    <citation type="submission" date="2020-11" db="EMBL/GenBank/DDBJ databases">
        <authorList>
            <person name="Tran Van P."/>
        </authorList>
    </citation>
    <scope>NUCLEOTIDE SEQUENCE</scope>
</reference>
<dbReference type="PANTHER" id="PTHR21358:SF4">
    <property type="entry name" value="PROTEIN MAELSTROM HOMOLOG"/>
    <property type="match status" value="1"/>
</dbReference>
<dbReference type="EMBL" id="CAJPVJ010002275">
    <property type="protein sequence ID" value="CAG2166048.1"/>
    <property type="molecule type" value="Genomic_DNA"/>
</dbReference>
<evidence type="ECO:0000256" key="4">
    <source>
        <dbReference type="ARBA" id="ARBA00022490"/>
    </source>
</evidence>
<dbReference type="EMBL" id="OC917100">
    <property type="protein sequence ID" value="CAD7646141.1"/>
    <property type="molecule type" value="Genomic_DNA"/>
</dbReference>
<dbReference type="InterPro" id="IPR039259">
    <property type="entry name" value="Protein_maelstrom"/>
</dbReference>
<keyword evidence="4" id="KW-0963">Cytoplasm</keyword>
<dbReference type="AlphaFoldDB" id="A0A7R9LQR1"/>
<dbReference type="OrthoDB" id="24555at2759"/>
<evidence type="ECO:0000256" key="8">
    <source>
        <dbReference type="ARBA" id="ARBA00023242"/>
    </source>
</evidence>
<dbReference type="GO" id="GO:0030154">
    <property type="term" value="P:cell differentiation"/>
    <property type="evidence" value="ECO:0007669"/>
    <property type="project" value="UniProtKB-KW"/>
</dbReference>
<dbReference type="GO" id="GO:0007140">
    <property type="term" value="P:male meiotic nuclear division"/>
    <property type="evidence" value="ECO:0007669"/>
    <property type="project" value="TreeGrafter"/>
</dbReference>
<evidence type="ECO:0000256" key="3">
    <source>
        <dbReference type="ARBA" id="ARBA00007057"/>
    </source>
</evidence>
<evidence type="ECO:0000256" key="2">
    <source>
        <dbReference type="ARBA" id="ARBA00004496"/>
    </source>
</evidence>
<dbReference type="GO" id="GO:0043565">
    <property type="term" value="F:sequence-specific DNA binding"/>
    <property type="evidence" value="ECO:0007669"/>
    <property type="project" value="TreeGrafter"/>
</dbReference>
<proteinExistence type="inferred from homology"/>
<dbReference type="GO" id="GO:0043186">
    <property type="term" value="C:P granule"/>
    <property type="evidence" value="ECO:0007669"/>
    <property type="project" value="TreeGrafter"/>
</dbReference>
<evidence type="ECO:0000256" key="5">
    <source>
        <dbReference type="ARBA" id="ARBA00022782"/>
    </source>
</evidence>
<sequence>MTSNNKMFEKYLREKASLMRASLRDQDFIAEVRKEWKMMTQNEKQLSTEPSVSGSDETLSAIKDMDDDGFVEEYREKMVKELVQYKSKEALMDAKIYLMSSNIQCVVRNTYPPLEIGFVEYTIRGGIQRIHHKFMDLGDIPSGYAWSAINHMQSTHKIPLKNFELASKDFAAIGDGILDFLEPSRVPIVGVEKSGHPLIVFSLWDQMDQNEGALKWLANKCCEGMDWNIRVLDVSLLLKAIYSAVAITQPLVVCRHKLSTASFDYSLDTDCHFHDELQTIHCAQGVAKRIAYALSLSFFGVFRFKLLPTHLPSRELKKYSYFGFIEDGLQNLGLGDENLEPNN</sequence>
<keyword evidence="8" id="KW-0539">Nucleus</keyword>
<dbReference type="GO" id="GO:0005634">
    <property type="term" value="C:nucleus"/>
    <property type="evidence" value="ECO:0007669"/>
    <property type="project" value="UniProtKB-SubCell"/>
</dbReference>
<dbReference type="PANTHER" id="PTHR21358">
    <property type="entry name" value="PROTEIN MAELSTROM HOMOLOG"/>
    <property type="match status" value="1"/>
</dbReference>
<keyword evidence="11" id="KW-1185">Reference proteome</keyword>
<evidence type="ECO:0000256" key="1">
    <source>
        <dbReference type="ARBA" id="ARBA00004123"/>
    </source>
</evidence>
<keyword evidence="6" id="KW-0238">DNA-binding</keyword>
<dbReference type="GO" id="GO:0060964">
    <property type="term" value="P:regulation of miRNA-mediated gene silencing"/>
    <property type="evidence" value="ECO:0007669"/>
    <property type="project" value="InterPro"/>
</dbReference>
<accession>A0A7R9LQR1</accession>
<dbReference type="InterPro" id="IPR024970">
    <property type="entry name" value="Maelstrom"/>
</dbReference>
<feature type="domain" description="Maelstrom" evidence="9">
    <location>
        <begin position="107"/>
        <end position="315"/>
    </location>
</feature>
<evidence type="ECO:0000313" key="11">
    <source>
        <dbReference type="Proteomes" id="UP000728032"/>
    </source>
</evidence>
<comment type="subcellular location">
    <subcellularLocation>
        <location evidence="2">Cytoplasm</location>
    </subcellularLocation>
    <subcellularLocation>
        <location evidence="1">Nucleus</location>
    </subcellularLocation>
</comment>
<dbReference type="GO" id="GO:0045892">
    <property type="term" value="P:negative regulation of DNA-templated transcription"/>
    <property type="evidence" value="ECO:0007669"/>
    <property type="project" value="TreeGrafter"/>
</dbReference>
<evidence type="ECO:0000256" key="7">
    <source>
        <dbReference type="ARBA" id="ARBA00023158"/>
    </source>
</evidence>
<evidence type="ECO:0000256" key="6">
    <source>
        <dbReference type="ARBA" id="ARBA00023125"/>
    </source>
</evidence>
<name>A0A7R9LQR1_9ACAR</name>
<protein>
    <recommendedName>
        <fullName evidence="9">Maelstrom domain-containing protein</fullName>
    </recommendedName>
</protein>
<keyword evidence="5" id="KW-0221">Differentiation</keyword>
<evidence type="ECO:0000313" key="10">
    <source>
        <dbReference type="EMBL" id="CAD7646141.1"/>
    </source>
</evidence>
<dbReference type="GO" id="GO:0034587">
    <property type="term" value="P:piRNA processing"/>
    <property type="evidence" value="ECO:0007669"/>
    <property type="project" value="TreeGrafter"/>
</dbReference>
<dbReference type="GO" id="GO:0007283">
    <property type="term" value="P:spermatogenesis"/>
    <property type="evidence" value="ECO:0007669"/>
    <property type="project" value="TreeGrafter"/>
</dbReference>
<keyword evidence="7" id="KW-0943">RNA-mediated gene silencing</keyword>
<evidence type="ECO:0000259" key="9">
    <source>
        <dbReference type="Pfam" id="PF13017"/>
    </source>
</evidence>